<protein>
    <submittedName>
        <fullName evidence="2">DUF3617 domain-containing protein</fullName>
    </submittedName>
</protein>
<proteinExistence type="predicted"/>
<reference evidence="2 3" key="1">
    <citation type="submission" date="2020-10" db="EMBL/GenBank/DDBJ databases">
        <title>Genome analysis of Massilia species.</title>
        <authorList>
            <person name="Jung D.-H."/>
        </authorList>
    </citation>
    <scope>NUCLEOTIDE SEQUENCE [LARGE SCALE GENOMIC DNA]</scope>
    <source>
        <strain evidence="3">sipir</strain>
    </source>
</reference>
<feature type="chain" id="PRO_5047272260" evidence="1">
    <location>
        <begin position="26"/>
        <end position="197"/>
    </location>
</feature>
<keyword evidence="3" id="KW-1185">Reference proteome</keyword>
<organism evidence="2 3">
    <name type="scientific">Massilia violaceinigra</name>
    <dbReference type="NCBI Taxonomy" id="2045208"/>
    <lineage>
        <taxon>Bacteria</taxon>
        <taxon>Pseudomonadati</taxon>
        <taxon>Pseudomonadota</taxon>
        <taxon>Betaproteobacteria</taxon>
        <taxon>Burkholderiales</taxon>
        <taxon>Oxalobacteraceae</taxon>
        <taxon>Telluria group</taxon>
        <taxon>Massilia</taxon>
    </lineage>
</organism>
<dbReference type="EMBL" id="CP063361">
    <property type="protein sequence ID" value="UOD28072.1"/>
    <property type="molecule type" value="Genomic_DNA"/>
</dbReference>
<keyword evidence="1" id="KW-0732">Signal</keyword>
<feature type="signal peptide" evidence="1">
    <location>
        <begin position="1"/>
        <end position="25"/>
    </location>
</feature>
<evidence type="ECO:0000256" key="1">
    <source>
        <dbReference type="SAM" id="SignalP"/>
    </source>
</evidence>
<accession>A0ABY4A128</accession>
<name>A0ABY4A128_9BURK</name>
<gene>
    <name evidence="2" type="ORF">INH39_21705</name>
</gene>
<dbReference type="Proteomes" id="UP000831532">
    <property type="component" value="Chromosome"/>
</dbReference>
<dbReference type="Pfam" id="PF12276">
    <property type="entry name" value="DUF3617"/>
    <property type="match status" value="1"/>
</dbReference>
<evidence type="ECO:0000313" key="2">
    <source>
        <dbReference type="EMBL" id="UOD28072.1"/>
    </source>
</evidence>
<sequence>MNQRFRLTALALVSAAAMAITPAFAQTMKPGLWESTAKTTFADPATNKAMIDAQKQMTKLPAAQRKEMEKAMNKPGGPVMTMNADGGFTVKNCVSQKQIDAGANMGVDDGNCKYKQGANVGGTQTYSFACANPVSSGEGKTVYQGNDYTSVMKTTTTTNGKKEVMTTESKGKWLGADCGTIKPIDIPPAAAAKAAKK</sequence>
<evidence type="ECO:0000313" key="3">
    <source>
        <dbReference type="Proteomes" id="UP000831532"/>
    </source>
</evidence>
<dbReference type="InterPro" id="IPR022061">
    <property type="entry name" value="DUF3617"/>
</dbReference>
<dbReference type="RefSeq" id="WP_243489270.1">
    <property type="nucleotide sequence ID" value="NZ_CP063361.1"/>
</dbReference>